<dbReference type="InterPro" id="IPR000709">
    <property type="entry name" value="Leu_Ile_Val-bd"/>
</dbReference>
<dbReference type="InterPro" id="IPR028082">
    <property type="entry name" value="Peripla_BP_I"/>
</dbReference>
<dbReference type="Gene3D" id="3.40.50.2300">
    <property type="match status" value="2"/>
</dbReference>
<dbReference type="PRINTS" id="PR00337">
    <property type="entry name" value="LEUILEVALBP"/>
</dbReference>
<dbReference type="RefSeq" id="WP_006583028.1">
    <property type="nucleotide sequence ID" value="NZ_CM001377.1"/>
</dbReference>
<name>H0UPC1_9BACT</name>
<evidence type="ECO:0000256" key="2">
    <source>
        <dbReference type="ARBA" id="ARBA00022448"/>
    </source>
</evidence>
<dbReference type="PANTHER" id="PTHR30483:SF6">
    <property type="entry name" value="PERIPLASMIC BINDING PROTEIN OF ABC TRANSPORTER FOR NATURAL AMINO ACIDS"/>
    <property type="match status" value="1"/>
</dbReference>
<dbReference type="Pfam" id="PF13458">
    <property type="entry name" value="Peripla_BP_6"/>
    <property type="match status" value="1"/>
</dbReference>
<keyword evidence="2" id="KW-0813">Transport</keyword>
<dbReference type="AlphaFoldDB" id="H0UPC1"/>
<evidence type="ECO:0000256" key="3">
    <source>
        <dbReference type="ARBA" id="ARBA00022729"/>
    </source>
</evidence>
<evidence type="ECO:0000256" key="4">
    <source>
        <dbReference type="ARBA" id="ARBA00022970"/>
    </source>
</evidence>
<keyword evidence="4" id="KW-0029">Amino-acid transport</keyword>
<evidence type="ECO:0000259" key="5">
    <source>
        <dbReference type="Pfam" id="PF13458"/>
    </source>
</evidence>
<dbReference type="OrthoDB" id="1392at2"/>
<dbReference type="SUPFAM" id="SSF53822">
    <property type="entry name" value="Periplasmic binding protein-like I"/>
    <property type="match status" value="1"/>
</dbReference>
<accession>H0UPC1</accession>
<dbReference type="STRING" id="926567.TheveDRAFT_0365"/>
<dbReference type="CDD" id="cd19981">
    <property type="entry name" value="PBP1_ABC_HAAT-like"/>
    <property type="match status" value="1"/>
</dbReference>
<dbReference type="GO" id="GO:0006865">
    <property type="term" value="P:amino acid transport"/>
    <property type="evidence" value="ECO:0007669"/>
    <property type="project" value="UniProtKB-KW"/>
</dbReference>
<dbReference type="HOGENOM" id="CLU_027128_6_2_0"/>
<dbReference type="Proteomes" id="UP000005730">
    <property type="component" value="Chromosome"/>
</dbReference>
<dbReference type="InterPro" id="IPR028081">
    <property type="entry name" value="Leu-bd"/>
</dbReference>
<dbReference type="InterPro" id="IPR051010">
    <property type="entry name" value="BCAA_transport"/>
</dbReference>
<dbReference type="eggNOG" id="COG0683">
    <property type="taxonomic scope" value="Bacteria"/>
</dbReference>
<feature type="domain" description="Leucine-binding protein" evidence="5">
    <location>
        <begin position="29"/>
        <end position="369"/>
    </location>
</feature>
<keyword evidence="3" id="KW-0732">Signal</keyword>
<reference evidence="6 7" key="1">
    <citation type="submission" date="2011-10" db="EMBL/GenBank/DDBJ databases">
        <title>The Noncontiguous Finished genome of Thermanaerovibrio velox DSM 12556.</title>
        <authorList>
            <consortium name="US DOE Joint Genome Institute (JGI-PGF)"/>
            <person name="Lucas S."/>
            <person name="Copeland A."/>
            <person name="Lapidus A."/>
            <person name="Glavina del Rio T."/>
            <person name="Dalin E."/>
            <person name="Tice H."/>
            <person name="Bruce D."/>
            <person name="Goodwin L."/>
            <person name="Pitluck S."/>
            <person name="Peters L."/>
            <person name="Mikhailova N."/>
            <person name="Teshima H."/>
            <person name="Kyrpides N."/>
            <person name="Mavromatis K."/>
            <person name="Ivanova N."/>
            <person name="Markowitz V."/>
            <person name="Cheng J.-F."/>
            <person name="Hugenholtz P."/>
            <person name="Woyke T."/>
            <person name="Wu D."/>
            <person name="Spring S."/>
            <person name="Brambilla E.-M."/>
            <person name="Klenk H.-P."/>
            <person name="Eisen J.A."/>
        </authorList>
    </citation>
    <scope>NUCLEOTIDE SEQUENCE [LARGE SCALE GENOMIC DNA]</scope>
    <source>
        <strain evidence="6 7">DSM 12556</strain>
    </source>
</reference>
<organism evidence="6 7">
    <name type="scientific">Thermanaerovibrio velox DSM 12556</name>
    <dbReference type="NCBI Taxonomy" id="926567"/>
    <lineage>
        <taxon>Bacteria</taxon>
        <taxon>Thermotogati</taxon>
        <taxon>Synergistota</taxon>
        <taxon>Synergistia</taxon>
        <taxon>Synergistales</taxon>
        <taxon>Synergistaceae</taxon>
        <taxon>Thermanaerovibrio</taxon>
    </lineage>
</organism>
<keyword evidence="7" id="KW-1185">Reference proteome</keyword>
<protein>
    <submittedName>
        <fullName evidence="6">ABC-type branched-chain amino acid transport system, periplasmic component</fullName>
    </submittedName>
</protein>
<comment type="similarity">
    <text evidence="1">Belongs to the leucine-binding protein family.</text>
</comment>
<sequence length="392" mass="42235">MKTRRGLLAVVAAVGLWLALSLAAFGAEPIKIGLLAPITGFAAADGESMINSVKLAVGEVNAAGGVLGRKVQLVYYDDAADPKQAVPLAQKLIKQDRVVGVVGGSYSMPSRAVAPIFDDEEIPFIAAYAIHPDITKGDYTFRNGFLGAVEGQAAAYTAVKILKGKRIAIITSDNDFGRTLAEGFKKYMKRNPSDAQLVLSLTYPMSEKDFKAYLAKVKEANADVVFASGYYFQTGPMLKQAREMGITAKFLGEEGADSPKTIEIAGKAAEGFVIVTNLNRDDPRPVVQKFLKEYRKRYKTEPDMVGASGYDAFMVLVDAIKKAGSTDRKSVRNAIAETANYNGLTGIIRGFDRDGEVIKPVQVQVVKDGKFRYLAMVDNPAIITPKLAAGDD</sequence>
<proteinExistence type="inferred from homology"/>
<dbReference type="EMBL" id="CM001377">
    <property type="protein sequence ID" value="EHM09534.1"/>
    <property type="molecule type" value="Genomic_DNA"/>
</dbReference>
<evidence type="ECO:0000313" key="7">
    <source>
        <dbReference type="Proteomes" id="UP000005730"/>
    </source>
</evidence>
<evidence type="ECO:0000256" key="1">
    <source>
        <dbReference type="ARBA" id="ARBA00010062"/>
    </source>
</evidence>
<gene>
    <name evidence="6" type="ORF">TheveDRAFT_0365</name>
</gene>
<dbReference type="PANTHER" id="PTHR30483">
    <property type="entry name" value="LEUCINE-SPECIFIC-BINDING PROTEIN"/>
    <property type="match status" value="1"/>
</dbReference>
<evidence type="ECO:0000313" key="6">
    <source>
        <dbReference type="EMBL" id="EHM09534.1"/>
    </source>
</evidence>